<name>A0A419W4E4_9BACT</name>
<dbReference type="RefSeq" id="WP_120271734.1">
    <property type="nucleotide sequence ID" value="NZ_RAPN01000001.1"/>
</dbReference>
<proteinExistence type="predicted"/>
<accession>A0A419W4E4</accession>
<comment type="caution">
    <text evidence="2">The sequence shown here is derived from an EMBL/GenBank/DDBJ whole genome shotgun (WGS) entry which is preliminary data.</text>
</comment>
<sequence length="204" mass="22252">MKKIIVFTAILLLTTGSLKAQELFITPFAGYTFADGFNFNRGRAKIGDGFTYGGIISYVVDNRMSLELTYSREDCHAMAYSSYWGIDVYEPISANYILVGGSRLLPFSEKFSAFIGPNIGVGIYSGKSGDVGTKTKFAFALNGGCRYMFTDRVGFRIQANLNMPITDVGGSLWWDSTSGTSVGISSRVPFVQFGFTGGLTFNIN</sequence>
<evidence type="ECO:0008006" key="4">
    <source>
        <dbReference type="Google" id="ProtNLM"/>
    </source>
</evidence>
<keyword evidence="1" id="KW-0732">Signal</keyword>
<dbReference type="OrthoDB" id="838103at2"/>
<dbReference type="Gene3D" id="2.40.160.20">
    <property type="match status" value="1"/>
</dbReference>
<feature type="chain" id="PRO_5019396323" description="Outer membrane protein with beta-barrel domain" evidence="1">
    <location>
        <begin position="21"/>
        <end position="204"/>
    </location>
</feature>
<gene>
    <name evidence="2" type="ORF">BC643_0654</name>
</gene>
<feature type="signal peptide" evidence="1">
    <location>
        <begin position="1"/>
        <end position="20"/>
    </location>
</feature>
<protein>
    <recommendedName>
        <fullName evidence="4">Outer membrane protein with beta-barrel domain</fullName>
    </recommendedName>
</protein>
<dbReference type="InterPro" id="IPR011250">
    <property type="entry name" value="OMP/PagP_B-barrel"/>
</dbReference>
<dbReference type="SUPFAM" id="SSF56925">
    <property type="entry name" value="OMPA-like"/>
    <property type="match status" value="1"/>
</dbReference>
<evidence type="ECO:0000256" key="1">
    <source>
        <dbReference type="SAM" id="SignalP"/>
    </source>
</evidence>
<evidence type="ECO:0000313" key="2">
    <source>
        <dbReference type="EMBL" id="RKD90317.1"/>
    </source>
</evidence>
<evidence type="ECO:0000313" key="3">
    <source>
        <dbReference type="Proteomes" id="UP000283387"/>
    </source>
</evidence>
<dbReference type="Proteomes" id="UP000283387">
    <property type="component" value="Unassembled WGS sequence"/>
</dbReference>
<dbReference type="EMBL" id="RAPN01000001">
    <property type="protein sequence ID" value="RKD90317.1"/>
    <property type="molecule type" value="Genomic_DNA"/>
</dbReference>
<reference evidence="2 3" key="1">
    <citation type="submission" date="2018-09" db="EMBL/GenBank/DDBJ databases">
        <title>Genomic Encyclopedia of Archaeal and Bacterial Type Strains, Phase II (KMG-II): from individual species to whole genera.</title>
        <authorList>
            <person name="Goeker M."/>
        </authorList>
    </citation>
    <scope>NUCLEOTIDE SEQUENCE [LARGE SCALE GENOMIC DNA]</scope>
    <source>
        <strain evidence="2 3">DSM 27148</strain>
    </source>
</reference>
<keyword evidence="3" id="KW-1185">Reference proteome</keyword>
<organism evidence="2 3">
    <name type="scientific">Mangrovibacterium diazotrophicum</name>
    <dbReference type="NCBI Taxonomy" id="1261403"/>
    <lineage>
        <taxon>Bacteria</taxon>
        <taxon>Pseudomonadati</taxon>
        <taxon>Bacteroidota</taxon>
        <taxon>Bacteroidia</taxon>
        <taxon>Marinilabiliales</taxon>
        <taxon>Prolixibacteraceae</taxon>
        <taxon>Mangrovibacterium</taxon>
    </lineage>
</organism>
<dbReference type="AlphaFoldDB" id="A0A419W4E4"/>